<dbReference type="AlphaFoldDB" id="A0A061FU94"/>
<protein>
    <recommendedName>
        <fullName evidence="1">RNase H type-1 domain-containing protein</fullName>
    </recommendedName>
</protein>
<organism evidence="2 3">
    <name type="scientific">Theobroma cacao</name>
    <name type="common">Cacao</name>
    <name type="synonym">Cocoa</name>
    <dbReference type="NCBI Taxonomy" id="3641"/>
    <lineage>
        <taxon>Eukaryota</taxon>
        <taxon>Viridiplantae</taxon>
        <taxon>Streptophyta</taxon>
        <taxon>Embryophyta</taxon>
        <taxon>Tracheophyta</taxon>
        <taxon>Spermatophyta</taxon>
        <taxon>Magnoliopsida</taxon>
        <taxon>eudicotyledons</taxon>
        <taxon>Gunneridae</taxon>
        <taxon>Pentapetalae</taxon>
        <taxon>rosids</taxon>
        <taxon>malvids</taxon>
        <taxon>Malvales</taxon>
        <taxon>Malvaceae</taxon>
        <taxon>Byttnerioideae</taxon>
        <taxon>Theobroma</taxon>
    </lineage>
</organism>
<dbReference type="Gene3D" id="3.30.420.10">
    <property type="entry name" value="Ribonuclease H-like superfamily/Ribonuclease H"/>
    <property type="match status" value="1"/>
</dbReference>
<dbReference type="PANTHER" id="PTHR33033">
    <property type="entry name" value="POLYNUCLEOTIDYL TRANSFERASE, RIBONUCLEASE H-LIKE SUPERFAMILY PROTEIN-RELATED"/>
    <property type="match status" value="1"/>
</dbReference>
<dbReference type="SUPFAM" id="SSF53098">
    <property type="entry name" value="Ribonuclease H-like"/>
    <property type="match status" value="1"/>
</dbReference>
<dbReference type="HOGENOM" id="CLU_000680_21_0_1"/>
<sequence>MVFNGKSWDGLQLMDIIKTRIAYWLKAQWDNSCLSFLDFFRNLELGVVCSKKKSVKKNLDWIKLAPGKLKFNVDGAAKGCLGETGIGGVLRDYEGRIKLQFSKSTGWGDSNLAELLAIKEAFLLFAASPWLNFCLLIIESDSSNVVKWILKPEESLWSFNNIIR</sequence>
<dbReference type="Pfam" id="PF13456">
    <property type="entry name" value="RVT_3"/>
    <property type="match status" value="1"/>
</dbReference>
<dbReference type="GO" id="GO:0004523">
    <property type="term" value="F:RNA-DNA hybrid ribonuclease activity"/>
    <property type="evidence" value="ECO:0007669"/>
    <property type="project" value="InterPro"/>
</dbReference>
<dbReference type="PROSITE" id="PS50879">
    <property type="entry name" value="RNASE_H_1"/>
    <property type="match status" value="1"/>
</dbReference>
<dbReference type="Gramene" id="EOY21075">
    <property type="protein sequence ID" value="EOY21075"/>
    <property type="gene ID" value="TCM_012391"/>
</dbReference>
<feature type="domain" description="RNase H type-1" evidence="1">
    <location>
        <begin position="65"/>
        <end position="164"/>
    </location>
</feature>
<gene>
    <name evidence="2" type="ORF">TCM_012391</name>
</gene>
<dbReference type="EMBL" id="CM001881">
    <property type="protein sequence ID" value="EOY21075.1"/>
    <property type="molecule type" value="Genomic_DNA"/>
</dbReference>
<evidence type="ECO:0000259" key="1">
    <source>
        <dbReference type="PROSITE" id="PS50879"/>
    </source>
</evidence>
<dbReference type="GO" id="GO:0003676">
    <property type="term" value="F:nucleic acid binding"/>
    <property type="evidence" value="ECO:0007669"/>
    <property type="project" value="InterPro"/>
</dbReference>
<dbReference type="Proteomes" id="UP000026915">
    <property type="component" value="Chromosome 3"/>
</dbReference>
<evidence type="ECO:0000313" key="3">
    <source>
        <dbReference type="Proteomes" id="UP000026915"/>
    </source>
</evidence>
<dbReference type="InterPro" id="IPR036397">
    <property type="entry name" value="RNaseH_sf"/>
</dbReference>
<accession>A0A061FU94</accession>
<dbReference type="InterPro" id="IPR044730">
    <property type="entry name" value="RNase_H-like_dom_plant"/>
</dbReference>
<dbReference type="InterPro" id="IPR012337">
    <property type="entry name" value="RNaseH-like_sf"/>
</dbReference>
<dbReference type="InParanoid" id="A0A061FU94"/>
<dbReference type="PANTHER" id="PTHR33033:SF121">
    <property type="entry name" value="POLYNUCLEOTIDYL TRANSFERASE, RIBONUCLEASE H-LIKE SUPERFAMILY PROTEIN"/>
    <property type="match status" value="1"/>
</dbReference>
<proteinExistence type="predicted"/>
<name>A0A061FU94_THECC</name>
<dbReference type="InterPro" id="IPR002156">
    <property type="entry name" value="RNaseH_domain"/>
</dbReference>
<reference evidence="2 3" key="1">
    <citation type="journal article" date="2013" name="Genome Biol.">
        <title>The genome sequence of the most widely cultivated cacao type and its use to identify candidate genes regulating pod color.</title>
        <authorList>
            <person name="Motamayor J.C."/>
            <person name="Mockaitis K."/>
            <person name="Schmutz J."/>
            <person name="Haiminen N."/>
            <person name="Iii D.L."/>
            <person name="Cornejo O."/>
            <person name="Findley S.D."/>
            <person name="Zheng P."/>
            <person name="Utro F."/>
            <person name="Royaert S."/>
            <person name="Saski C."/>
            <person name="Jenkins J."/>
            <person name="Podicheti R."/>
            <person name="Zhao M."/>
            <person name="Scheffler B.E."/>
            <person name="Stack J.C."/>
            <person name="Feltus F.A."/>
            <person name="Mustiga G.M."/>
            <person name="Amores F."/>
            <person name="Phillips W."/>
            <person name="Marelli J.P."/>
            <person name="May G.D."/>
            <person name="Shapiro H."/>
            <person name="Ma J."/>
            <person name="Bustamante C.D."/>
            <person name="Schnell R.J."/>
            <person name="Main D."/>
            <person name="Gilbert D."/>
            <person name="Parida L."/>
            <person name="Kuhn D.N."/>
        </authorList>
    </citation>
    <scope>NUCLEOTIDE SEQUENCE [LARGE SCALE GENOMIC DNA]</scope>
    <source>
        <strain evidence="3">cv. Matina 1-6</strain>
    </source>
</reference>
<dbReference type="CDD" id="cd06222">
    <property type="entry name" value="RNase_H_like"/>
    <property type="match status" value="1"/>
</dbReference>
<evidence type="ECO:0000313" key="2">
    <source>
        <dbReference type="EMBL" id="EOY21075.1"/>
    </source>
</evidence>
<keyword evidence="3" id="KW-1185">Reference proteome</keyword>